<gene>
    <name evidence="1" type="ORF">PECAL_2P09840</name>
</gene>
<evidence type="ECO:0000313" key="1">
    <source>
        <dbReference type="EMBL" id="CAH0367939.1"/>
    </source>
</evidence>
<protein>
    <submittedName>
        <fullName evidence="1">Uncharacterized protein</fullName>
    </submittedName>
</protein>
<sequence length="522" mass="55811">MARWLILCTLAAAQHCPGADDDALTLSTKSRAELDELRACVLGTTAIDRTVTRILLAGTDAALTDARVVKLDASLPVKQRAQFFAAARVVVGAGAALADIVYCAPGTSVVAVGAWAHHERLARTLGLTYASVAAGTKVEGERDRRGQPFWQDRGPDVAALRRAVDAALGSRRLQQQTWAPVTIDDRSPCEARVHAVVVGDEDAPAAAILSYRAWQWRHAVFTTVATGISKDHFHDAVLKAEGPFASPWAAGHRTGPSSRADFFDHLVKAVVNKDGCQAGNRSRHEAHHARYLEALAAAAPRNADSDWAFVVDARAHVRPKLLGKLVAAAARFGDPRAERIRVGRRHTLHPGGGHARYLLSFKRRDARVVAFQARAGLLVSRAALEAIDWPKVLKAQACGALRGLPADERLERVFGRSFGTYATAPALAAAKARSRMFMLDAAVHADAFAGQVPWGEAPATAAVFLDTPFSEPFQEGHWTQMDKLHHADDGAVGSLCAAPIPGANASSLVSLRCEGPGICRCV</sequence>
<dbReference type="AlphaFoldDB" id="A0A8J2SK44"/>
<dbReference type="EMBL" id="CAKKNE010000002">
    <property type="protein sequence ID" value="CAH0367939.1"/>
    <property type="molecule type" value="Genomic_DNA"/>
</dbReference>
<name>A0A8J2SK44_9STRA</name>
<organism evidence="1 2">
    <name type="scientific">Pelagomonas calceolata</name>
    <dbReference type="NCBI Taxonomy" id="35677"/>
    <lineage>
        <taxon>Eukaryota</taxon>
        <taxon>Sar</taxon>
        <taxon>Stramenopiles</taxon>
        <taxon>Ochrophyta</taxon>
        <taxon>Pelagophyceae</taxon>
        <taxon>Pelagomonadales</taxon>
        <taxon>Pelagomonadaceae</taxon>
        <taxon>Pelagomonas</taxon>
    </lineage>
</organism>
<reference evidence="1" key="1">
    <citation type="submission" date="2021-11" db="EMBL/GenBank/DDBJ databases">
        <authorList>
            <consortium name="Genoscope - CEA"/>
            <person name="William W."/>
        </authorList>
    </citation>
    <scope>NUCLEOTIDE SEQUENCE</scope>
</reference>
<keyword evidence="2" id="KW-1185">Reference proteome</keyword>
<comment type="caution">
    <text evidence="1">The sequence shown here is derived from an EMBL/GenBank/DDBJ whole genome shotgun (WGS) entry which is preliminary data.</text>
</comment>
<accession>A0A8J2SK44</accession>
<evidence type="ECO:0000313" key="2">
    <source>
        <dbReference type="Proteomes" id="UP000789595"/>
    </source>
</evidence>
<dbReference type="Proteomes" id="UP000789595">
    <property type="component" value="Unassembled WGS sequence"/>
</dbReference>
<proteinExistence type="predicted"/>